<gene>
    <name evidence="7" type="ORF">TRIUR3_30331</name>
</gene>
<dbReference type="PRINTS" id="PR00783">
    <property type="entry name" value="MINTRINSICP"/>
</dbReference>
<dbReference type="EMBL" id="KD062584">
    <property type="protein sequence ID" value="EMS63956.1"/>
    <property type="molecule type" value="Genomic_DNA"/>
</dbReference>
<dbReference type="AlphaFoldDB" id="M7ZWD4"/>
<keyword evidence="6" id="KW-0813">Transport</keyword>
<keyword evidence="3" id="KW-0677">Repeat</keyword>
<name>M7ZWD4_TRIUA</name>
<protein>
    <submittedName>
        <fullName evidence="7">Aquaporin PIP1-3/PIP1-4</fullName>
    </submittedName>
</protein>
<dbReference type="PANTHER" id="PTHR45687">
    <property type="entry name" value="AQUAPORIN OR AQUAGLYCEROPORIN RELATED"/>
    <property type="match status" value="1"/>
</dbReference>
<keyword evidence="4" id="KW-1133">Transmembrane helix</keyword>
<proteinExistence type="inferred from homology"/>
<keyword evidence="5" id="KW-0472">Membrane</keyword>
<dbReference type="OMA" id="ARDSHVH"/>
<comment type="subcellular location">
    <subcellularLocation>
        <location evidence="1">Membrane</location>
        <topology evidence="1">Multi-pass membrane protein</topology>
    </subcellularLocation>
</comment>
<dbReference type="Pfam" id="PF00230">
    <property type="entry name" value="MIP"/>
    <property type="match status" value="1"/>
</dbReference>
<dbReference type="eggNOG" id="KOG0223">
    <property type="taxonomic scope" value="Eukaryota"/>
</dbReference>
<reference evidence="7" key="1">
    <citation type="journal article" date="2013" name="Nature">
        <title>Draft genome of the wheat A-genome progenitor Triticum urartu.</title>
        <authorList>
            <person name="Ling H.Q."/>
            <person name="Zhao S."/>
            <person name="Liu D."/>
            <person name="Wang J."/>
            <person name="Sun H."/>
            <person name="Zhang C."/>
            <person name="Fan H."/>
            <person name="Li D."/>
            <person name="Dong L."/>
            <person name="Tao Y."/>
            <person name="Gao C."/>
            <person name="Wu H."/>
            <person name="Li Y."/>
            <person name="Cui Y."/>
            <person name="Guo X."/>
            <person name="Zheng S."/>
            <person name="Wang B."/>
            <person name="Yu K."/>
            <person name="Liang Q."/>
            <person name="Yang W."/>
            <person name="Lou X."/>
            <person name="Chen J."/>
            <person name="Feng M."/>
            <person name="Jian J."/>
            <person name="Zhang X."/>
            <person name="Luo G."/>
            <person name="Jiang Y."/>
            <person name="Liu J."/>
            <person name="Wang Z."/>
            <person name="Sha Y."/>
            <person name="Zhang B."/>
            <person name="Wu H."/>
            <person name="Tang D."/>
            <person name="Shen Q."/>
            <person name="Xue P."/>
            <person name="Zou S."/>
            <person name="Wang X."/>
            <person name="Liu X."/>
            <person name="Wang F."/>
            <person name="Yang Y."/>
            <person name="An X."/>
            <person name="Dong Z."/>
            <person name="Zhang K."/>
            <person name="Zhang X."/>
            <person name="Luo M.C."/>
            <person name="Dvorak J."/>
            <person name="Tong Y."/>
            <person name="Wang J."/>
            <person name="Yang H."/>
            <person name="Li Z."/>
            <person name="Wang D."/>
            <person name="Zhang A."/>
            <person name="Wang J."/>
        </authorList>
    </citation>
    <scope>NUCLEOTIDE SEQUENCE</scope>
</reference>
<dbReference type="InterPro" id="IPR000425">
    <property type="entry name" value="MIP"/>
</dbReference>
<comment type="similarity">
    <text evidence="6">Belongs to the MIP/aquaporin (TC 1.A.8) family.</text>
</comment>
<evidence type="ECO:0000313" key="7">
    <source>
        <dbReference type="EMBL" id="EMS63956.1"/>
    </source>
</evidence>
<dbReference type="InterPro" id="IPR023271">
    <property type="entry name" value="Aquaporin-like"/>
</dbReference>
<dbReference type="GO" id="GO:0015267">
    <property type="term" value="F:channel activity"/>
    <property type="evidence" value="ECO:0007669"/>
    <property type="project" value="InterPro"/>
</dbReference>
<dbReference type="InterPro" id="IPR034294">
    <property type="entry name" value="Aquaporin_transptr"/>
</dbReference>
<dbReference type="Gene3D" id="1.20.1080.10">
    <property type="entry name" value="Glycerol uptake facilitator protein"/>
    <property type="match status" value="1"/>
</dbReference>
<accession>M7ZWD4</accession>
<keyword evidence="2 6" id="KW-0812">Transmembrane</keyword>
<evidence type="ECO:0000256" key="6">
    <source>
        <dbReference type="RuleBase" id="RU000477"/>
    </source>
</evidence>
<evidence type="ECO:0000256" key="2">
    <source>
        <dbReference type="ARBA" id="ARBA00022692"/>
    </source>
</evidence>
<dbReference type="SUPFAM" id="SSF81338">
    <property type="entry name" value="Aquaporin-like"/>
    <property type="match status" value="1"/>
</dbReference>
<dbReference type="FunFam" id="1.20.1080.10:FF:000063">
    <property type="entry name" value="Putative aquaporin PIP-type 7a"/>
    <property type="match status" value="1"/>
</dbReference>
<evidence type="ECO:0000256" key="1">
    <source>
        <dbReference type="ARBA" id="ARBA00004141"/>
    </source>
</evidence>
<dbReference type="STRING" id="4572.M7ZWD4"/>
<organism evidence="7">
    <name type="scientific">Triticum urartu</name>
    <name type="common">Red wild einkorn</name>
    <name type="synonym">Crithodium urartu</name>
    <dbReference type="NCBI Taxonomy" id="4572"/>
    <lineage>
        <taxon>Eukaryota</taxon>
        <taxon>Viridiplantae</taxon>
        <taxon>Streptophyta</taxon>
        <taxon>Embryophyta</taxon>
        <taxon>Tracheophyta</taxon>
        <taxon>Spermatophyta</taxon>
        <taxon>Magnoliopsida</taxon>
        <taxon>Liliopsida</taxon>
        <taxon>Poales</taxon>
        <taxon>Poaceae</taxon>
        <taxon>BOP clade</taxon>
        <taxon>Pooideae</taxon>
        <taxon>Triticodae</taxon>
        <taxon>Triticeae</taxon>
        <taxon>Triticinae</taxon>
        <taxon>Triticum</taxon>
    </lineage>
</organism>
<evidence type="ECO:0000256" key="5">
    <source>
        <dbReference type="ARBA" id="ARBA00023136"/>
    </source>
</evidence>
<evidence type="ECO:0000256" key="3">
    <source>
        <dbReference type="ARBA" id="ARBA00022737"/>
    </source>
</evidence>
<sequence>MGNGGGANMVAPSYTKGSGLGAVIIGTFILVYTVFSATDAKRNARDSHVPILAPSPIGFAVFLVHLATIPITGTDINPARSLGAAIIYNREHAWSDHWILWVGPFIGTTLAAVYQQVVIRAIPFKTKS</sequence>
<dbReference type="GO" id="GO:0016020">
    <property type="term" value="C:membrane"/>
    <property type="evidence" value="ECO:0007669"/>
    <property type="project" value="UniProtKB-SubCell"/>
</dbReference>
<evidence type="ECO:0000256" key="4">
    <source>
        <dbReference type="ARBA" id="ARBA00022989"/>
    </source>
</evidence>